<gene>
    <name evidence="1" type="ORF">L6164_037511</name>
</gene>
<accession>A0ACB9KL04</accession>
<evidence type="ECO:0000313" key="1">
    <source>
        <dbReference type="EMBL" id="KAI4297627.1"/>
    </source>
</evidence>
<organism evidence="1 2">
    <name type="scientific">Bauhinia variegata</name>
    <name type="common">Purple orchid tree</name>
    <name type="synonym">Phanera variegata</name>
    <dbReference type="NCBI Taxonomy" id="167791"/>
    <lineage>
        <taxon>Eukaryota</taxon>
        <taxon>Viridiplantae</taxon>
        <taxon>Streptophyta</taxon>
        <taxon>Embryophyta</taxon>
        <taxon>Tracheophyta</taxon>
        <taxon>Spermatophyta</taxon>
        <taxon>Magnoliopsida</taxon>
        <taxon>eudicotyledons</taxon>
        <taxon>Gunneridae</taxon>
        <taxon>Pentapetalae</taxon>
        <taxon>rosids</taxon>
        <taxon>fabids</taxon>
        <taxon>Fabales</taxon>
        <taxon>Fabaceae</taxon>
        <taxon>Cercidoideae</taxon>
        <taxon>Cercideae</taxon>
        <taxon>Bauhiniinae</taxon>
        <taxon>Bauhinia</taxon>
    </lineage>
</organism>
<evidence type="ECO:0000313" key="2">
    <source>
        <dbReference type="Proteomes" id="UP000828941"/>
    </source>
</evidence>
<dbReference type="Proteomes" id="UP000828941">
    <property type="component" value="Chromosome 14"/>
</dbReference>
<keyword evidence="2" id="KW-1185">Reference proteome</keyword>
<name>A0ACB9KL04_BAUVA</name>
<proteinExistence type="predicted"/>
<dbReference type="EMBL" id="CM039439">
    <property type="protein sequence ID" value="KAI4297627.1"/>
    <property type="molecule type" value="Genomic_DNA"/>
</dbReference>
<sequence>MGMNQSSSPPSSSIFALLRREGLLLSVNQASNSAQKTIFSYFESEFEVFKEGIQICELWRVTAKFVIKLGFALRALHLSHNPPNIVQTQNQSRKGTDRS</sequence>
<comment type="caution">
    <text evidence="1">The sequence shown here is derived from an EMBL/GenBank/DDBJ whole genome shotgun (WGS) entry which is preliminary data.</text>
</comment>
<protein>
    <submittedName>
        <fullName evidence="1">Uncharacterized protein</fullName>
    </submittedName>
</protein>
<reference evidence="1 2" key="1">
    <citation type="journal article" date="2022" name="DNA Res.">
        <title>Chromosomal-level genome assembly of the orchid tree Bauhinia variegata (Leguminosae; Cercidoideae) supports the allotetraploid origin hypothesis of Bauhinia.</title>
        <authorList>
            <person name="Zhong Y."/>
            <person name="Chen Y."/>
            <person name="Zheng D."/>
            <person name="Pang J."/>
            <person name="Liu Y."/>
            <person name="Luo S."/>
            <person name="Meng S."/>
            <person name="Qian L."/>
            <person name="Wei D."/>
            <person name="Dai S."/>
            <person name="Zhou R."/>
        </authorList>
    </citation>
    <scope>NUCLEOTIDE SEQUENCE [LARGE SCALE GENOMIC DNA]</scope>
    <source>
        <strain evidence="1">BV-YZ2020</strain>
    </source>
</reference>